<reference evidence="5" key="1">
    <citation type="journal article" date="2019" name="Int. J. Syst. Evol. Microbiol.">
        <title>The Global Catalogue of Microorganisms (GCM) 10K type strain sequencing project: providing services to taxonomists for standard genome sequencing and annotation.</title>
        <authorList>
            <consortium name="The Broad Institute Genomics Platform"/>
            <consortium name="The Broad Institute Genome Sequencing Center for Infectious Disease"/>
            <person name="Wu L."/>
            <person name="Ma J."/>
        </authorList>
    </citation>
    <scope>NUCLEOTIDE SEQUENCE [LARGE SCALE GENOMIC DNA]</scope>
    <source>
        <strain evidence="5">JCM 17442</strain>
    </source>
</reference>
<evidence type="ECO:0000256" key="2">
    <source>
        <dbReference type="ARBA" id="ARBA00022801"/>
    </source>
</evidence>
<feature type="domain" description="Nudix hydrolase" evidence="3">
    <location>
        <begin position="49"/>
        <end position="177"/>
    </location>
</feature>
<evidence type="ECO:0000256" key="1">
    <source>
        <dbReference type="ARBA" id="ARBA00001946"/>
    </source>
</evidence>
<evidence type="ECO:0000259" key="3">
    <source>
        <dbReference type="PROSITE" id="PS51462"/>
    </source>
</evidence>
<protein>
    <submittedName>
        <fullName evidence="4">NUDIX hydrolase</fullName>
    </submittedName>
</protein>
<evidence type="ECO:0000313" key="5">
    <source>
        <dbReference type="Proteomes" id="UP001501594"/>
    </source>
</evidence>
<dbReference type="PANTHER" id="PTHR11839:SF18">
    <property type="entry name" value="NUDIX HYDROLASE DOMAIN-CONTAINING PROTEIN"/>
    <property type="match status" value="1"/>
</dbReference>
<organism evidence="4 5">
    <name type="scientific">Frondihabitans peucedani</name>
    <dbReference type="NCBI Taxonomy" id="598626"/>
    <lineage>
        <taxon>Bacteria</taxon>
        <taxon>Bacillati</taxon>
        <taxon>Actinomycetota</taxon>
        <taxon>Actinomycetes</taxon>
        <taxon>Micrococcales</taxon>
        <taxon>Microbacteriaceae</taxon>
        <taxon>Frondihabitans</taxon>
    </lineage>
</organism>
<dbReference type="PANTHER" id="PTHR11839">
    <property type="entry name" value="UDP/ADP-SUGAR PYROPHOSPHATASE"/>
    <property type="match status" value="1"/>
</dbReference>
<dbReference type="GO" id="GO:0016787">
    <property type="term" value="F:hydrolase activity"/>
    <property type="evidence" value="ECO:0007669"/>
    <property type="project" value="UniProtKB-KW"/>
</dbReference>
<dbReference type="SUPFAM" id="SSF55811">
    <property type="entry name" value="Nudix"/>
    <property type="match status" value="1"/>
</dbReference>
<comment type="cofactor">
    <cofactor evidence="1">
        <name>Mg(2+)</name>
        <dbReference type="ChEBI" id="CHEBI:18420"/>
    </cofactor>
</comment>
<dbReference type="PROSITE" id="PS51462">
    <property type="entry name" value="NUDIX"/>
    <property type="match status" value="1"/>
</dbReference>
<dbReference type="RefSeq" id="WP_344794808.1">
    <property type="nucleotide sequence ID" value="NZ_BAABAU010000001.1"/>
</dbReference>
<gene>
    <name evidence="4" type="ORF">GCM10022256_15910</name>
</gene>
<keyword evidence="5" id="KW-1185">Reference proteome</keyword>
<dbReference type="EMBL" id="BAABAU010000001">
    <property type="protein sequence ID" value="GAA4265979.1"/>
    <property type="molecule type" value="Genomic_DNA"/>
</dbReference>
<proteinExistence type="predicted"/>
<accession>A0ABP8E192</accession>
<dbReference type="InterPro" id="IPR000086">
    <property type="entry name" value="NUDIX_hydrolase_dom"/>
</dbReference>
<evidence type="ECO:0000313" key="4">
    <source>
        <dbReference type="EMBL" id="GAA4265979.1"/>
    </source>
</evidence>
<keyword evidence="2 4" id="KW-0378">Hydrolase</keyword>
<dbReference type="Gene3D" id="3.90.79.10">
    <property type="entry name" value="Nucleoside Triphosphate Pyrophosphohydrolase"/>
    <property type="match status" value="1"/>
</dbReference>
<name>A0ABP8E192_9MICO</name>
<dbReference type="Proteomes" id="UP001501594">
    <property type="component" value="Unassembled WGS sequence"/>
</dbReference>
<sequence>MDFKPTSDHVEARWRRQSTRVLHAGRVVLTEHTVELPTGEVTMFEVDESITYAVAVLICPEPGSVILTRQYRYPIDAWIFDLPGGAGNENEDPADAARRECREETGLIPDELVHLHTIYPNPGRSAWPLHLFFATTTTQGKPDISDPSEQVVTVITLLEDLDRLIRTGDIIDPALLTARLFAGLHKLLPALAPTSRG</sequence>
<dbReference type="Pfam" id="PF00293">
    <property type="entry name" value="NUDIX"/>
    <property type="match status" value="1"/>
</dbReference>
<comment type="caution">
    <text evidence="4">The sequence shown here is derived from an EMBL/GenBank/DDBJ whole genome shotgun (WGS) entry which is preliminary data.</text>
</comment>
<dbReference type="InterPro" id="IPR015797">
    <property type="entry name" value="NUDIX_hydrolase-like_dom_sf"/>
</dbReference>
<dbReference type="CDD" id="cd03424">
    <property type="entry name" value="NUDIX_ADPRase_Nudt5_UGPPase_Nudt14"/>
    <property type="match status" value="1"/>
</dbReference>